<keyword evidence="1" id="KW-0175">Coiled coil</keyword>
<evidence type="ECO:0000256" key="1">
    <source>
        <dbReference type="SAM" id="Coils"/>
    </source>
</evidence>
<gene>
    <name evidence="2" type="ORF">VB776_07195</name>
</gene>
<dbReference type="RefSeq" id="WP_323327484.1">
    <property type="nucleotide sequence ID" value="NZ_JAYGIL010000006.1"/>
</dbReference>
<evidence type="ECO:0000313" key="3">
    <source>
        <dbReference type="Proteomes" id="UP001303899"/>
    </source>
</evidence>
<protein>
    <recommendedName>
        <fullName evidence="4">DUF2326 domain-containing protein</fullName>
    </recommendedName>
</protein>
<dbReference type="Gene3D" id="3.40.50.300">
    <property type="entry name" value="P-loop containing nucleotide triphosphate hydrolases"/>
    <property type="match status" value="1"/>
</dbReference>
<dbReference type="InterPro" id="IPR027417">
    <property type="entry name" value="P-loop_NTPase"/>
</dbReference>
<sequence length="555" mass="63705">MGLSLIVDNTPLSIYEGNLDEKGNPKTGNNVGKTTFLRCIDFCLGSDGKDIYTGGRKRDLNQGKLVHSFLMEQEVIFELIVGTVDGESITIRRSLIPGLDLFIDGKQYSKLDSFKEGLNELFFGIKPKDKVSSFRNMIKKFIRIDTKSQSDEFDVIVSGLSYNIEAIFLHLFGFPDIELLSKRVNLKIELKSVSDKLSVFKKQFKVASLKASTIQIEKDIEEAELEVKNFNLPKSYDELHVKYKELKDITTNLSSKIGALNTKLMLSENTLADLKNSESKIDPNAVKMLYEEASVIIPNIQKTFEEVLDFHNSMVKSKIQFVENHISRIKFDRGNLQKELNEFLKEQNKILKLIDEKGGFNDLLIIREKLNKLFNELGDTKGKIEVVESLMAKESELKLELEALQNSCSEYLEKLNSNIQKYFNKYFSDYTKRLYDTNTFVYYDDQTNKFGIDFRGESPSDGFQKARIIAFDLSFIGYYNELELGYPRFSIQDKVELIHINQLKTIFQICEGINGQLIIPVLREVISKLGDEFIDKHKILDLSQESKFFDIESTV</sequence>
<proteinExistence type="predicted"/>
<reference evidence="2 3" key="1">
    <citation type="submission" date="2023-12" db="EMBL/GenBank/DDBJ databases">
        <title>Novel species of the genus Arcicella isolated from rivers.</title>
        <authorList>
            <person name="Lu H."/>
        </authorList>
    </citation>
    <scope>NUCLEOTIDE SEQUENCE [LARGE SCALE GENOMIC DNA]</scope>
    <source>
        <strain evidence="2 3">DC2W</strain>
    </source>
</reference>
<comment type="caution">
    <text evidence="2">The sequence shown here is derived from an EMBL/GenBank/DDBJ whole genome shotgun (WGS) entry which is preliminary data.</text>
</comment>
<dbReference type="Proteomes" id="UP001303899">
    <property type="component" value="Unassembled WGS sequence"/>
</dbReference>
<accession>A0ABU5S2L3</accession>
<organism evidence="2 3">
    <name type="scientific">Arcicella gelida</name>
    <dbReference type="NCBI Taxonomy" id="2984195"/>
    <lineage>
        <taxon>Bacteria</taxon>
        <taxon>Pseudomonadati</taxon>
        <taxon>Bacteroidota</taxon>
        <taxon>Cytophagia</taxon>
        <taxon>Cytophagales</taxon>
        <taxon>Flectobacillaceae</taxon>
        <taxon>Arcicella</taxon>
    </lineage>
</organism>
<name>A0ABU5S2L3_9BACT</name>
<evidence type="ECO:0000313" key="2">
    <source>
        <dbReference type="EMBL" id="MEA5402692.1"/>
    </source>
</evidence>
<feature type="coiled-coil region" evidence="1">
    <location>
        <begin position="387"/>
        <end position="414"/>
    </location>
</feature>
<dbReference type="SUPFAM" id="SSF52540">
    <property type="entry name" value="P-loop containing nucleoside triphosphate hydrolases"/>
    <property type="match status" value="1"/>
</dbReference>
<evidence type="ECO:0008006" key="4">
    <source>
        <dbReference type="Google" id="ProtNLM"/>
    </source>
</evidence>
<keyword evidence="3" id="KW-1185">Reference proteome</keyword>
<dbReference type="EMBL" id="JAYGIL010000006">
    <property type="protein sequence ID" value="MEA5402692.1"/>
    <property type="molecule type" value="Genomic_DNA"/>
</dbReference>